<evidence type="ECO:0000256" key="1">
    <source>
        <dbReference type="ARBA" id="ARBA00010641"/>
    </source>
</evidence>
<dbReference type="InterPro" id="IPR007627">
    <property type="entry name" value="RNA_pol_sigma70_r2"/>
</dbReference>
<evidence type="ECO:0000256" key="2">
    <source>
        <dbReference type="ARBA" id="ARBA00023015"/>
    </source>
</evidence>
<dbReference type="InterPro" id="IPR039425">
    <property type="entry name" value="RNA_pol_sigma-70-like"/>
</dbReference>
<dbReference type="SUPFAM" id="SSF88946">
    <property type="entry name" value="Sigma2 domain of RNA polymerase sigma factors"/>
    <property type="match status" value="1"/>
</dbReference>
<protein>
    <submittedName>
        <fullName evidence="7">RNA polymerase sigma factor</fullName>
    </submittedName>
</protein>
<keyword evidence="4" id="KW-0804">Transcription</keyword>
<dbReference type="InterPro" id="IPR014284">
    <property type="entry name" value="RNA_pol_sigma-70_dom"/>
</dbReference>
<keyword evidence="8" id="KW-1185">Reference proteome</keyword>
<evidence type="ECO:0000256" key="4">
    <source>
        <dbReference type="ARBA" id="ARBA00023163"/>
    </source>
</evidence>
<dbReference type="Pfam" id="PF04542">
    <property type="entry name" value="Sigma70_r2"/>
    <property type="match status" value="1"/>
</dbReference>
<feature type="domain" description="RNA polymerase sigma-70 region 2" evidence="5">
    <location>
        <begin position="26"/>
        <end position="91"/>
    </location>
</feature>
<dbReference type="InterPro" id="IPR036388">
    <property type="entry name" value="WH-like_DNA-bd_sf"/>
</dbReference>
<dbReference type="PANTHER" id="PTHR43133">
    <property type="entry name" value="RNA POLYMERASE ECF-TYPE SIGMA FACTO"/>
    <property type="match status" value="1"/>
</dbReference>
<proteinExistence type="inferred from homology"/>
<dbReference type="Proteomes" id="UP001595477">
    <property type="component" value="Unassembled WGS sequence"/>
</dbReference>
<keyword evidence="3" id="KW-0731">Sigma factor</keyword>
<evidence type="ECO:0000313" key="8">
    <source>
        <dbReference type="Proteomes" id="UP001595477"/>
    </source>
</evidence>
<dbReference type="InterPro" id="IPR013324">
    <property type="entry name" value="RNA_pol_sigma_r3/r4-like"/>
</dbReference>
<dbReference type="PANTHER" id="PTHR43133:SF45">
    <property type="entry name" value="RNA POLYMERASE ECF-TYPE SIGMA FACTOR"/>
    <property type="match status" value="1"/>
</dbReference>
<dbReference type="Gene3D" id="1.10.1740.10">
    <property type="match status" value="1"/>
</dbReference>
<keyword evidence="2" id="KW-0805">Transcription regulation</keyword>
<reference evidence="8" key="1">
    <citation type="journal article" date="2019" name="Int. J. Syst. Evol. Microbiol.">
        <title>The Global Catalogue of Microorganisms (GCM) 10K type strain sequencing project: providing services to taxonomists for standard genome sequencing and annotation.</title>
        <authorList>
            <consortium name="The Broad Institute Genomics Platform"/>
            <consortium name="The Broad Institute Genome Sequencing Center for Infectious Disease"/>
            <person name="Wu L."/>
            <person name="Ma J."/>
        </authorList>
    </citation>
    <scope>NUCLEOTIDE SEQUENCE [LARGE SCALE GENOMIC DNA]</scope>
    <source>
        <strain evidence="8">KCTC 52449</strain>
    </source>
</reference>
<dbReference type="InterPro" id="IPR013249">
    <property type="entry name" value="RNA_pol_sigma70_r4_t2"/>
</dbReference>
<dbReference type="CDD" id="cd06171">
    <property type="entry name" value="Sigma70_r4"/>
    <property type="match status" value="1"/>
</dbReference>
<dbReference type="SUPFAM" id="SSF88659">
    <property type="entry name" value="Sigma3 and sigma4 domains of RNA polymerase sigma factors"/>
    <property type="match status" value="1"/>
</dbReference>
<evidence type="ECO:0000259" key="6">
    <source>
        <dbReference type="Pfam" id="PF08281"/>
    </source>
</evidence>
<comment type="similarity">
    <text evidence="1">Belongs to the sigma-70 factor family. ECF subfamily.</text>
</comment>
<feature type="domain" description="RNA polymerase sigma factor 70 region 4 type 2" evidence="6">
    <location>
        <begin position="121"/>
        <end position="171"/>
    </location>
</feature>
<dbReference type="NCBIfam" id="TIGR02937">
    <property type="entry name" value="sigma70-ECF"/>
    <property type="match status" value="1"/>
</dbReference>
<evidence type="ECO:0000313" key="7">
    <source>
        <dbReference type="EMBL" id="MFC3203220.1"/>
    </source>
</evidence>
<dbReference type="Gene3D" id="1.10.10.10">
    <property type="entry name" value="Winged helix-like DNA-binding domain superfamily/Winged helix DNA-binding domain"/>
    <property type="match status" value="1"/>
</dbReference>
<accession>A0ABV7JYL9</accession>
<dbReference type="Pfam" id="PF08281">
    <property type="entry name" value="Sigma70_r4_2"/>
    <property type="match status" value="1"/>
</dbReference>
<organism evidence="7 8">
    <name type="scientific">Alteromonas oceani</name>
    <dbReference type="NCBI Taxonomy" id="2071609"/>
    <lineage>
        <taxon>Bacteria</taxon>
        <taxon>Pseudomonadati</taxon>
        <taxon>Pseudomonadota</taxon>
        <taxon>Gammaproteobacteria</taxon>
        <taxon>Alteromonadales</taxon>
        <taxon>Alteromonadaceae</taxon>
        <taxon>Alteromonas/Salinimonas group</taxon>
        <taxon>Alteromonas</taxon>
    </lineage>
</organism>
<comment type="caution">
    <text evidence="7">The sequence shown here is derived from an EMBL/GenBank/DDBJ whole genome shotgun (WGS) entry which is preliminary data.</text>
</comment>
<dbReference type="InterPro" id="IPR013325">
    <property type="entry name" value="RNA_pol_sigma_r2"/>
</dbReference>
<name>A0ABV7JYL9_9ALTE</name>
<dbReference type="RefSeq" id="WP_377908389.1">
    <property type="nucleotide sequence ID" value="NZ_JBHRSX010000065.1"/>
</dbReference>
<evidence type="ECO:0000259" key="5">
    <source>
        <dbReference type="Pfam" id="PF04542"/>
    </source>
</evidence>
<gene>
    <name evidence="7" type="ORF">ACFOEW_15520</name>
</gene>
<sequence>MAKQIITLYHAVQKPITKDQQPLDIIEKHKGIVFKVARAYCSNEFDREDLVQEILAQIWRSLDTYNNGFKITTWMYRVALNVAISFYRKDKTIAYKHSEMEDKLLSYDMETERENAQSLSELYAFINGLNDIDKAVLLMYLEGESQSEIAANLDITIANVSTKISRIKQKLKAKAS</sequence>
<dbReference type="EMBL" id="JBHRSX010000065">
    <property type="protein sequence ID" value="MFC3203220.1"/>
    <property type="molecule type" value="Genomic_DNA"/>
</dbReference>
<evidence type="ECO:0000256" key="3">
    <source>
        <dbReference type="ARBA" id="ARBA00023082"/>
    </source>
</evidence>